<gene>
    <name evidence="1" type="ORF">EC912_11059</name>
</gene>
<comment type="caution">
    <text evidence="1">The sequence shown here is derived from an EMBL/GenBank/DDBJ whole genome shotgun (WGS) entry which is preliminary data.</text>
</comment>
<sequence length="121" mass="14157">MSAPRLTTLEHDGWMVDDGEIAHAESPDKFWIPPLAERESMKPRNLVKLRFYIRVETDDGELIDEGERMWVKVTGKVDQWYRGELDNQPYCTDEIKPGLEVWFQARHIIDIHPELAEISHA</sequence>
<protein>
    <recommendedName>
        <fullName evidence="3">DUF2314 domain-containing protein</fullName>
    </recommendedName>
</protein>
<evidence type="ECO:0008006" key="3">
    <source>
        <dbReference type="Google" id="ProtNLM"/>
    </source>
</evidence>
<dbReference type="EMBL" id="SMCS01000010">
    <property type="protein sequence ID" value="TCV91629.1"/>
    <property type="molecule type" value="Genomic_DNA"/>
</dbReference>
<dbReference type="Proteomes" id="UP000295645">
    <property type="component" value="Unassembled WGS sequence"/>
</dbReference>
<evidence type="ECO:0000313" key="1">
    <source>
        <dbReference type="EMBL" id="TCV91629.1"/>
    </source>
</evidence>
<dbReference type="RefSeq" id="WP_132147093.1">
    <property type="nucleotide sequence ID" value="NZ_SMCS01000010.1"/>
</dbReference>
<dbReference type="AlphaFoldDB" id="A0A4V2W3E5"/>
<reference evidence="1 2" key="1">
    <citation type="submission" date="2019-03" db="EMBL/GenBank/DDBJ databases">
        <title>Above-ground endophytic microbial communities from plants in different locations in the United States.</title>
        <authorList>
            <person name="Frank C."/>
        </authorList>
    </citation>
    <scope>NUCLEOTIDE SEQUENCE [LARGE SCALE GENOMIC DNA]</scope>
    <source>
        <strain evidence="1 2">LP_13_YM</strain>
    </source>
</reference>
<accession>A0A4V2W3E5</accession>
<dbReference type="OrthoDB" id="1551270at2"/>
<evidence type="ECO:0000313" key="2">
    <source>
        <dbReference type="Proteomes" id="UP000295645"/>
    </source>
</evidence>
<name>A0A4V2W3E5_9GAMM</name>
<proteinExistence type="predicted"/>
<keyword evidence="2" id="KW-1185">Reference proteome</keyword>
<organism evidence="1 2">
    <name type="scientific">Luteibacter rhizovicinus</name>
    <dbReference type="NCBI Taxonomy" id="242606"/>
    <lineage>
        <taxon>Bacteria</taxon>
        <taxon>Pseudomonadati</taxon>
        <taxon>Pseudomonadota</taxon>
        <taxon>Gammaproteobacteria</taxon>
        <taxon>Lysobacterales</taxon>
        <taxon>Rhodanobacteraceae</taxon>
        <taxon>Luteibacter</taxon>
    </lineage>
</organism>